<dbReference type="GO" id="GO:0003964">
    <property type="term" value="F:RNA-directed DNA polymerase activity"/>
    <property type="evidence" value="ECO:0007669"/>
    <property type="project" value="UniProtKB-KW"/>
</dbReference>
<evidence type="ECO:0000256" key="2">
    <source>
        <dbReference type="SAM" id="MobiDB-lite"/>
    </source>
</evidence>
<dbReference type="Pfam" id="PF03732">
    <property type="entry name" value="Retrotrans_gag"/>
    <property type="match status" value="1"/>
</dbReference>
<accession>A0ABQ5EHW9</accession>
<dbReference type="Gene3D" id="3.30.70.270">
    <property type="match status" value="1"/>
</dbReference>
<evidence type="ECO:0000259" key="3">
    <source>
        <dbReference type="PROSITE" id="PS50158"/>
    </source>
</evidence>
<keyword evidence="4" id="KW-0548">Nucleotidyltransferase</keyword>
<evidence type="ECO:0000313" key="5">
    <source>
        <dbReference type="Proteomes" id="UP001151760"/>
    </source>
</evidence>
<dbReference type="InterPro" id="IPR043128">
    <property type="entry name" value="Rev_trsase/Diguanyl_cyclase"/>
</dbReference>
<dbReference type="InterPro" id="IPR000477">
    <property type="entry name" value="RT_dom"/>
</dbReference>
<protein>
    <submittedName>
        <fullName evidence="4">Reverse transcriptase domain-containing protein</fullName>
    </submittedName>
</protein>
<keyword evidence="1" id="KW-0479">Metal-binding</keyword>
<evidence type="ECO:0000313" key="4">
    <source>
        <dbReference type="EMBL" id="GJT50500.1"/>
    </source>
</evidence>
<gene>
    <name evidence="4" type="ORF">Tco_0976657</name>
</gene>
<feature type="domain" description="CCHC-type" evidence="3">
    <location>
        <begin position="352"/>
        <end position="367"/>
    </location>
</feature>
<dbReference type="PROSITE" id="PS00141">
    <property type="entry name" value="ASP_PROTEASE"/>
    <property type="match status" value="1"/>
</dbReference>
<feature type="compositionally biased region" description="Low complexity" evidence="2">
    <location>
        <begin position="263"/>
        <end position="276"/>
    </location>
</feature>
<dbReference type="EMBL" id="BQNB010016326">
    <property type="protein sequence ID" value="GJT50500.1"/>
    <property type="molecule type" value="Genomic_DNA"/>
</dbReference>
<feature type="compositionally biased region" description="Polar residues" evidence="2">
    <location>
        <begin position="53"/>
        <end position="66"/>
    </location>
</feature>
<dbReference type="CDD" id="cd00303">
    <property type="entry name" value="retropepsin_like"/>
    <property type="match status" value="1"/>
</dbReference>
<dbReference type="SUPFAM" id="SSF57756">
    <property type="entry name" value="Retrovirus zinc finger-like domains"/>
    <property type="match status" value="1"/>
</dbReference>
<dbReference type="InterPro" id="IPR032567">
    <property type="entry name" value="RTL1-rel"/>
</dbReference>
<dbReference type="Pfam" id="PF00098">
    <property type="entry name" value="zf-CCHC"/>
    <property type="match status" value="1"/>
</dbReference>
<dbReference type="PANTHER" id="PTHR15503:SF45">
    <property type="entry name" value="RNA-DIRECTED DNA POLYMERASE HOMOLOG"/>
    <property type="match status" value="1"/>
</dbReference>
<dbReference type="SMART" id="SM00343">
    <property type="entry name" value="ZnF_C2HC"/>
    <property type="match status" value="3"/>
</dbReference>
<keyword evidence="5" id="KW-1185">Reference proteome</keyword>
<dbReference type="Gene3D" id="4.10.60.10">
    <property type="entry name" value="Zinc finger, CCHC-type"/>
    <property type="match status" value="1"/>
</dbReference>
<name>A0ABQ5EHW9_9ASTR</name>
<keyword evidence="1" id="KW-0862">Zinc</keyword>
<dbReference type="InterPro" id="IPR021109">
    <property type="entry name" value="Peptidase_aspartic_dom_sf"/>
</dbReference>
<dbReference type="CDD" id="cd01647">
    <property type="entry name" value="RT_LTR"/>
    <property type="match status" value="1"/>
</dbReference>
<dbReference type="SUPFAM" id="SSF56672">
    <property type="entry name" value="DNA/RNA polymerases"/>
    <property type="match status" value="1"/>
</dbReference>
<feature type="region of interest" description="Disordered" evidence="2">
    <location>
        <begin position="52"/>
        <end position="75"/>
    </location>
</feature>
<comment type="caution">
    <text evidence="4">The sequence shown here is derived from an EMBL/GenBank/DDBJ whole genome shotgun (WGS) entry which is preliminary data.</text>
</comment>
<keyword evidence="1" id="KW-0863">Zinc-finger</keyword>
<dbReference type="PROSITE" id="PS50158">
    <property type="entry name" value="ZF_CCHC"/>
    <property type="match status" value="1"/>
</dbReference>
<dbReference type="InterPro" id="IPR001969">
    <property type="entry name" value="Aspartic_peptidase_AS"/>
</dbReference>
<dbReference type="Proteomes" id="UP001151760">
    <property type="component" value="Unassembled WGS sequence"/>
</dbReference>
<dbReference type="Gene3D" id="3.10.10.10">
    <property type="entry name" value="HIV Type 1 Reverse Transcriptase, subunit A, domain 1"/>
    <property type="match status" value="1"/>
</dbReference>
<reference evidence="4" key="2">
    <citation type="submission" date="2022-01" db="EMBL/GenBank/DDBJ databases">
        <authorList>
            <person name="Yamashiro T."/>
            <person name="Shiraishi A."/>
            <person name="Satake H."/>
            <person name="Nakayama K."/>
        </authorList>
    </citation>
    <scope>NUCLEOTIDE SEQUENCE</scope>
</reference>
<keyword evidence="4" id="KW-0695">RNA-directed DNA polymerase</keyword>
<dbReference type="InterPro" id="IPR005162">
    <property type="entry name" value="Retrotrans_gag_dom"/>
</dbReference>
<dbReference type="Pfam" id="PF00078">
    <property type="entry name" value="RVT_1"/>
    <property type="match status" value="1"/>
</dbReference>
<dbReference type="InterPro" id="IPR001878">
    <property type="entry name" value="Znf_CCHC"/>
</dbReference>
<proteinExistence type="predicted"/>
<dbReference type="InterPro" id="IPR043502">
    <property type="entry name" value="DNA/RNA_pol_sf"/>
</dbReference>
<reference evidence="4" key="1">
    <citation type="journal article" date="2022" name="Int. J. Mol. Sci.">
        <title>Draft Genome of Tanacetum Coccineum: Genomic Comparison of Closely Related Tanacetum-Family Plants.</title>
        <authorList>
            <person name="Yamashiro T."/>
            <person name="Shiraishi A."/>
            <person name="Nakayama K."/>
            <person name="Satake H."/>
        </authorList>
    </citation>
    <scope>NUCLEOTIDE SEQUENCE</scope>
</reference>
<dbReference type="SUPFAM" id="SSF50630">
    <property type="entry name" value="Acid proteases"/>
    <property type="match status" value="1"/>
</dbReference>
<dbReference type="PANTHER" id="PTHR15503">
    <property type="entry name" value="LDOC1 RELATED"/>
    <property type="match status" value="1"/>
</dbReference>
<dbReference type="Gene3D" id="2.40.70.10">
    <property type="entry name" value="Acid Proteases"/>
    <property type="match status" value="1"/>
</dbReference>
<evidence type="ECO:0000256" key="1">
    <source>
        <dbReference type="PROSITE-ProRule" id="PRU00047"/>
    </source>
</evidence>
<dbReference type="Pfam" id="PF08284">
    <property type="entry name" value="RVP_2"/>
    <property type="match status" value="1"/>
</dbReference>
<sequence>MPPKRTARTVRTARVAATTATAAAAATPMTTAAIEQLVADRVSAALANHETLRNNTNGHGDGSHNSGTGTRGATRTPRECTYKDFLNCHPLNFKGTEGVVVLSQWFEKMESVFHISNCAPENQVKFATCTFIGNALTWWNSHKKAVTQEVAYAMDWKALKKLMTVKYCPRGEIKKLEIELWNLKVKGTDIPSYTLMCGRMFPEESDEVEKYVSGLPDLIGGNVMSYRPQTMEEVIEFANDQMNQKLITISERQAEQKRKIESNAGNNQGYQQQNKRQNTRRAYTAGTSEKREYTGSLPLCTKCNYHHKGPCAPRCNKCKRIDHLARDCRSSGPNNNNNNRGNSGATQNAVTCYECGVQGHIKRDCPKLKNGNRGNQRGNHNAPAKVYMVGNAGTNPDSNVVTGTFLLNDRYASILFDTGADRSFVSTTFSSLIDITPTTLDHYYDVELADGKIIRVNTIIRGCTLNLLNHPFNINLMPVELGSFDVIVKMDWLAKYHAVIDCAEKIIRIPWENETLIVHGHHVFLTNITSKETKDKSGEKRLEDVPIVRDFPEEFPGLPPTRQVEFQIDLMPGAALVARVPYRLAPSEMKELSEQLQELSDKGFIRPSSSPWGASVLFVKKKDGSFRMCIDYRELNKLTVKNRYPLPRIDDLFDQLQGSSVYSKIDLRSGYHQLRMREEDIPKMAFRTRYGHYGFQVMPFGLTNAPASCLRRRSYMLRFQNGILDSLGINFSVSVKLECQGIHVDPAKIESIKDWESPKTPTEIRFSSFRCSLSGSVMQVGLRSGSESFSQTENGIRLMLAPRSANAKHSSIPGNSQGIRNLPGSPSFLECSSCGSLYTSNCGCLKGSLEDKILVPKPPRNCARCAKCGTPVDGPYCQGCALLRKEFMEEPSCKEDPSKNSSPSPLHIDHCCHECGNSLDGIFCQQCTCKSCGKGAHYGYNCPPKVPITSNSEPCKNQTIDEPLQNLQSLQQQCPLGTCQRCGCNEYDGVCFYCKVGNETQIDVSIPYSSNDSPSVANHPPQPQYVPHSRELRGNDSHCGYDCPPQVPFVYNQDPCFNQNFDYFPQTSPSFPQQYLCCENCGGPHETYQCQPTNEDYYHEQSSCYDSNSFGFDQFQPPQYTVNHPIFNSQNELLNSQNKLMEQMTTLRDLVNQVIKKKEEEKRIAEEQAAKDRSWKIPICYDDDEDNTIAITPVLPIEEPNNSLSMGDEHLDTIPETESDEFIKSSVEDLVPIPSESEGIPDNVCDVPLCNDLTSLEVFKEHSETIIDYNDDSTSSDDDSYENIEYVDASPPDVEIVSLEVVEIVDPEVGRIDDDILLTIKDDILREKLLNVNLLIAKIDSLRDNPTPSSEVVIKSTSTFPNLFLEETNTFDNSIPESETFRFNLEEISSGSPTTHSELSLPDYKAFYVDNDHFKERSSGSTTTHVDFSQYDSFIFDLSNDQFPPADRSDFNHEEFADELTHIMSLPELECFKFKIEPDPGDLTSIDLGIRKNVSTTNVNVPLEDDQSSLFAYVVWIFLAFLTYPVVPPYLLSTGNEDTIFDPGISMYHSFMPDVSHRSGTFMKFNVYPNHLNESPMMILSSTCFPMDQ</sequence>
<dbReference type="InterPro" id="IPR036875">
    <property type="entry name" value="Znf_CCHC_sf"/>
</dbReference>
<organism evidence="4 5">
    <name type="scientific">Tanacetum coccineum</name>
    <dbReference type="NCBI Taxonomy" id="301880"/>
    <lineage>
        <taxon>Eukaryota</taxon>
        <taxon>Viridiplantae</taxon>
        <taxon>Streptophyta</taxon>
        <taxon>Embryophyta</taxon>
        <taxon>Tracheophyta</taxon>
        <taxon>Spermatophyta</taxon>
        <taxon>Magnoliopsida</taxon>
        <taxon>eudicotyledons</taxon>
        <taxon>Gunneridae</taxon>
        <taxon>Pentapetalae</taxon>
        <taxon>asterids</taxon>
        <taxon>campanulids</taxon>
        <taxon>Asterales</taxon>
        <taxon>Asteraceae</taxon>
        <taxon>Asteroideae</taxon>
        <taxon>Anthemideae</taxon>
        <taxon>Anthemidinae</taxon>
        <taxon>Tanacetum</taxon>
    </lineage>
</organism>
<feature type="region of interest" description="Disordered" evidence="2">
    <location>
        <begin position="260"/>
        <end position="290"/>
    </location>
</feature>
<keyword evidence="4" id="KW-0808">Transferase</keyword>